<evidence type="ECO:0000313" key="3">
    <source>
        <dbReference type="WBParaSite" id="sdigi.contig11.g1191.t1"/>
    </source>
</evidence>
<accession>A0A915PH13</accession>
<evidence type="ECO:0000313" key="2">
    <source>
        <dbReference type="Proteomes" id="UP000887581"/>
    </source>
</evidence>
<protein>
    <submittedName>
        <fullName evidence="3">Apple domain-containing protein</fullName>
    </submittedName>
</protein>
<proteinExistence type="predicted"/>
<feature type="compositionally biased region" description="Polar residues" evidence="1">
    <location>
        <begin position="177"/>
        <end position="187"/>
    </location>
</feature>
<organism evidence="2 3">
    <name type="scientific">Setaria digitata</name>
    <dbReference type="NCBI Taxonomy" id="48799"/>
    <lineage>
        <taxon>Eukaryota</taxon>
        <taxon>Metazoa</taxon>
        <taxon>Ecdysozoa</taxon>
        <taxon>Nematoda</taxon>
        <taxon>Chromadorea</taxon>
        <taxon>Rhabditida</taxon>
        <taxon>Spirurina</taxon>
        <taxon>Spiruromorpha</taxon>
        <taxon>Filarioidea</taxon>
        <taxon>Setariidae</taxon>
        <taxon>Setaria</taxon>
    </lineage>
</organism>
<sequence length="213" mass="23964">MTQVIVLLVVTDQLMSDKRISGTVRAGFVAKSAVSLEIMPSSKSAGCGQLITVMKTDYSNESKSQILKKSVGSQCSKECALLCFQAKCDVAYFDSNENKCYFTKQNVPHLAVCNRVWLIEQLRENPTELTQDAHNFCVFCAMKGTDSNNRTLFYHFAKQKDVITFFSRSSDQKNEETSGITSTTKVSKSQRKSTRPMKVQRLMHTVMPEELKT</sequence>
<dbReference type="WBParaSite" id="sdigi.contig11.g1191.t1">
    <property type="protein sequence ID" value="sdigi.contig11.g1191.t1"/>
    <property type="gene ID" value="sdigi.contig11.g1191"/>
</dbReference>
<dbReference type="AlphaFoldDB" id="A0A915PH13"/>
<reference evidence="3" key="1">
    <citation type="submission" date="2022-11" db="UniProtKB">
        <authorList>
            <consortium name="WormBaseParasite"/>
        </authorList>
    </citation>
    <scope>IDENTIFICATION</scope>
</reference>
<feature type="region of interest" description="Disordered" evidence="1">
    <location>
        <begin position="173"/>
        <end position="197"/>
    </location>
</feature>
<keyword evidence="2" id="KW-1185">Reference proteome</keyword>
<name>A0A915PH13_9BILA</name>
<dbReference type="Proteomes" id="UP000887581">
    <property type="component" value="Unplaced"/>
</dbReference>
<evidence type="ECO:0000256" key="1">
    <source>
        <dbReference type="SAM" id="MobiDB-lite"/>
    </source>
</evidence>